<dbReference type="SUPFAM" id="SSF48452">
    <property type="entry name" value="TPR-like"/>
    <property type="match status" value="2"/>
</dbReference>
<keyword evidence="4" id="KW-0677">Repeat</keyword>
<keyword evidence="5" id="KW-0539">Nucleus</keyword>
<dbReference type="GO" id="GO:0034388">
    <property type="term" value="C:Pwp2p-containing subcomplex of 90S preribosome"/>
    <property type="evidence" value="ECO:0007669"/>
    <property type="project" value="TreeGrafter"/>
</dbReference>
<evidence type="ECO:0000256" key="4">
    <source>
        <dbReference type="ARBA" id="ARBA00022737"/>
    </source>
</evidence>
<dbReference type="OMA" id="CKQWNAK"/>
<dbReference type="Proteomes" id="UP000825935">
    <property type="component" value="Chromosome 34"/>
</dbReference>
<dbReference type="Gene3D" id="1.25.40.10">
    <property type="entry name" value="Tetratricopeptide repeat domain"/>
    <property type="match status" value="3"/>
</dbReference>
<protein>
    <recommendedName>
        <fullName evidence="10">U3 small nucleolar RNA-associated protein 6</fullName>
    </recommendedName>
</protein>
<comment type="subcellular location">
    <subcellularLocation>
        <location evidence="1">Nucleus</location>
        <location evidence="1">Nucleolus</location>
    </subcellularLocation>
</comment>
<gene>
    <name evidence="8" type="ORF">KP509_34G074700</name>
</gene>
<evidence type="ECO:0000313" key="9">
    <source>
        <dbReference type="Proteomes" id="UP000825935"/>
    </source>
</evidence>
<organism evidence="8 9">
    <name type="scientific">Ceratopteris richardii</name>
    <name type="common">Triangle waterfern</name>
    <dbReference type="NCBI Taxonomy" id="49495"/>
    <lineage>
        <taxon>Eukaryota</taxon>
        <taxon>Viridiplantae</taxon>
        <taxon>Streptophyta</taxon>
        <taxon>Embryophyta</taxon>
        <taxon>Tracheophyta</taxon>
        <taxon>Polypodiopsida</taxon>
        <taxon>Polypodiidae</taxon>
        <taxon>Polypodiales</taxon>
        <taxon>Pteridineae</taxon>
        <taxon>Pteridaceae</taxon>
        <taxon>Parkerioideae</taxon>
        <taxon>Ceratopteris</taxon>
    </lineage>
</organism>
<keyword evidence="9" id="KW-1185">Reference proteome</keyword>
<dbReference type="AlphaFoldDB" id="A0A8T2QL34"/>
<feature type="domain" description="U3 small nucleolar RNA-associated protein 6 N-terminal" evidence="6">
    <location>
        <begin position="9"/>
        <end position="77"/>
    </location>
</feature>
<dbReference type="GO" id="GO:0000462">
    <property type="term" value="P:maturation of SSU-rRNA from tricistronic rRNA transcript (SSU-rRNA, 5.8S rRNA, LSU-rRNA)"/>
    <property type="evidence" value="ECO:0007669"/>
    <property type="project" value="InterPro"/>
</dbReference>
<dbReference type="EMBL" id="CM035439">
    <property type="protein sequence ID" value="KAH7284872.1"/>
    <property type="molecule type" value="Genomic_DNA"/>
</dbReference>
<dbReference type="InterPro" id="IPR056907">
    <property type="entry name" value="UTP6_C"/>
</dbReference>
<dbReference type="GO" id="GO:0032040">
    <property type="term" value="C:small-subunit processome"/>
    <property type="evidence" value="ECO:0007669"/>
    <property type="project" value="TreeGrafter"/>
</dbReference>
<evidence type="ECO:0000256" key="3">
    <source>
        <dbReference type="ARBA" id="ARBA00022552"/>
    </source>
</evidence>
<reference evidence="8" key="1">
    <citation type="submission" date="2021-08" db="EMBL/GenBank/DDBJ databases">
        <title>WGS assembly of Ceratopteris richardii.</title>
        <authorList>
            <person name="Marchant D.B."/>
            <person name="Chen G."/>
            <person name="Jenkins J."/>
            <person name="Shu S."/>
            <person name="Leebens-Mack J."/>
            <person name="Grimwood J."/>
            <person name="Schmutz J."/>
            <person name="Soltis P."/>
            <person name="Soltis D."/>
            <person name="Chen Z.-H."/>
        </authorList>
    </citation>
    <scope>NUCLEOTIDE SEQUENCE</scope>
    <source>
        <strain evidence="8">Whitten #5841</strain>
        <tissue evidence="8">Leaf</tissue>
    </source>
</reference>
<dbReference type="PANTHER" id="PTHR23271:SF1">
    <property type="entry name" value="U3 SMALL NUCLEOLAR RNA-ASSOCIATED PROTEIN 6 HOMOLOG"/>
    <property type="match status" value="1"/>
</dbReference>
<dbReference type="InterPro" id="IPR011990">
    <property type="entry name" value="TPR-like_helical_dom_sf"/>
</dbReference>
<dbReference type="GO" id="GO:0030515">
    <property type="term" value="F:snoRNA binding"/>
    <property type="evidence" value="ECO:0007669"/>
    <property type="project" value="InterPro"/>
</dbReference>
<evidence type="ECO:0000313" key="8">
    <source>
        <dbReference type="EMBL" id="KAH7284872.1"/>
    </source>
</evidence>
<name>A0A8T2QL34_CERRI</name>
<evidence type="ECO:0000259" key="7">
    <source>
        <dbReference type="Pfam" id="PF24892"/>
    </source>
</evidence>
<dbReference type="InterPro" id="IPR055347">
    <property type="entry name" value="UTP6_N"/>
</dbReference>
<evidence type="ECO:0000259" key="6">
    <source>
        <dbReference type="Pfam" id="PF08640"/>
    </source>
</evidence>
<dbReference type="Pfam" id="PF08640">
    <property type="entry name" value="U3_assoc_6"/>
    <property type="match status" value="1"/>
</dbReference>
<comment type="caution">
    <text evidence="8">The sequence shown here is derived from an EMBL/GenBank/DDBJ whole genome shotgun (WGS) entry which is preliminary data.</text>
</comment>
<dbReference type="PANTHER" id="PTHR23271">
    <property type="entry name" value="HEPATOCELLULAR CARCINOMA-ASSOCIATED ANTIGEN 66"/>
    <property type="match status" value="1"/>
</dbReference>
<dbReference type="OrthoDB" id="28112at2759"/>
<proteinExistence type="inferred from homology"/>
<evidence type="ECO:0000256" key="5">
    <source>
        <dbReference type="ARBA" id="ARBA00023242"/>
    </source>
</evidence>
<dbReference type="Pfam" id="PF24892">
    <property type="entry name" value="UTP6_C"/>
    <property type="match status" value="1"/>
</dbReference>
<comment type="similarity">
    <text evidence="2">Belongs to the UTP6 family.</text>
</comment>
<feature type="domain" description="U3 small nucleolar RNA-associated protein 6 homolog C-terminal" evidence="7">
    <location>
        <begin position="334"/>
        <end position="625"/>
    </location>
</feature>
<keyword evidence="3" id="KW-0698">rRNA processing</keyword>
<dbReference type="SMART" id="SM00386">
    <property type="entry name" value="HAT"/>
    <property type="match status" value="7"/>
</dbReference>
<dbReference type="InterPro" id="IPR003107">
    <property type="entry name" value="HAT"/>
</dbReference>
<evidence type="ECO:0008006" key="10">
    <source>
        <dbReference type="Google" id="ProtNLM"/>
    </source>
</evidence>
<accession>A0A8T2QL34</accession>
<evidence type="ECO:0000256" key="1">
    <source>
        <dbReference type="ARBA" id="ARBA00004604"/>
    </source>
</evidence>
<dbReference type="InterPro" id="IPR013949">
    <property type="entry name" value="Utp6"/>
</dbReference>
<evidence type="ECO:0000256" key="2">
    <source>
        <dbReference type="ARBA" id="ARBA00010734"/>
    </source>
</evidence>
<sequence length="644" mass="74935">MADSVYYHLERMLPELDDLKERGLFSEAEIKEIVRRRREFEFRLERRSKVKEDYLKYIQYEMQLEKLRLLRKKAIVRELQLSKRRWQPSLCDRGSAMRIMLIYERATTRFKGDLDLWMQYIEYCKSQGIRRMQKVLTKVLRLHPTVPDFWIYASAWEFEHNANITNARTLMQRSLRVCPQSEQLWLEYFRMELVYSQRLKFNNFHPAIDTELAEIGIDGEEAEESELILHLDKGDAFEGLNVLSRERKSGMNDIQIDELTCKLAGTIYKNAVSALPFNPTFRIKFIQLLQEAEFSQAPTLQDEIFISLEKDFPLDAGCWDWQARFRYEATGRVENAIKVYESALSVISSVDVYERYSNFLKEISDVQNKNTENSSITVEECKKARALVTTQLLNLYNRAKEHHLLSLRLVEDHVMLLIRLGRHESVMELLQDACMGEFSRSSRLWVMRIMVGIQPDILGGTYASKVADIFEQSLEHIEVSECGELCALVQQLIGEHAAICNRILDKMINKLSCIKGGEASALLACSLIDWIFCRHDIKHARNVYARILALPGSSIEIYRHCISLESQIATMGCKVAPKCIRNLFESALSKYSQHVQLWLEYYSMEMKAGNLDAAGTIYWRAKKTLNDPSAFIEGHQWLQMKEGC</sequence>